<sequence>MILIAPVILALSGTAAASCARPAGSADIDAIAQKVQQILAGQSGTTTVAGLDNPAEQLPNAKIIVVTGDALKIPARGQTVALAAALQESGLRNLAHGDRDSLGLFQQRPSQGWGTPAQIQDPVFASTSFYRRLISLTGWESLRIGQAAQAVQQSGYPDAYDKWVPLATALQQAIAQASAPSTPPPSASAPSTDPASPTAPPGATASPAPSAPAPSTIVRAGLAGCTSGPGGDGSGFGEIPAGALPDGYTIPADAPVQVRTAIRWALGQLGTPYQWGGTCTDPRGPDPMGRCDCSSLTQRAYAAAGITLTRTTYTQVTEGTAVTVDQLKPGDLVFTRPGSQGPEHVGMVIGSGLIVNAPKTGDVVRIATIADWKNEIIASRRIVP</sequence>
<protein>
    <submittedName>
        <fullName evidence="8">C40 family peptidase</fullName>
    </submittedName>
</protein>
<dbReference type="InterPro" id="IPR000064">
    <property type="entry name" value="NLP_P60_dom"/>
</dbReference>
<comment type="caution">
    <text evidence="8">The sequence shown here is derived from an EMBL/GenBank/DDBJ whole genome shotgun (WGS) entry which is preliminary data.</text>
</comment>
<evidence type="ECO:0000256" key="1">
    <source>
        <dbReference type="ARBA" id="ARBA00007074"/>
    </source>
</evidence>
<dbReference type="PANTHER" id="PTHR47359">
    <property type="entry name" value="PEPTIDOGLYCAN DL-ENDOPEPTIDASE CWLO"/>
    <property type="match status" value="1"/>
</dbReference>
<dbReference type="EMBL" id="BAABHS010000001">
    <property type="protein sequence ID" value="GAA4947592.1"/>
    <property type="molecule type" value="Genomic_DNA"/>
</dbReference>
<evidence type="ECO:0000259" key="7">
    <source>
        <dbReference type="PROSITE" id="PS51935"/>
    </source>
</evidence>
<name>A0ABP9GLT4_9ACTN</name>
<proteinExistence type="inferred from homology"/>
<evidence type="ECO:0000313" key="9">
    <source>
        <dbReference type="Proteomes" id="UP001500466"/>
    </source>
</evidence>
<evidence type="ECO:0000256" key="2">
    <source>
        <dbReference type="ARBA" id="ARBA00022670"/>
    </source>
</evidence>
<dbReference type="PANTHER" id="PTHR47359:SF3">
    <property type="entry name" value="NLP_P60 DOMAIN-CONTAINING PROTEIN-RELATED"/>
    <property type="match status" value="1"/>
</dbReference>
<gene>
    <name evidence="8" type="ORF">GCM10023205_04430</name>
</gene>
<keyword evidence="6" id="KW-0732">Signal</keyword>
<dbReference type="SUPFAM" id="SSF54001">
    <property type="entry name" value="Cysteine proteinases"/>
    <property type="match status" value="1"/>
</dbReference>
<dbReference type="InterPro" id="IPR038765">
    <property type="entry name" value="Papain-like_cys_pep_sf"/>
</dbReference>
<comment type="similarity">
    <text evidence="1">Belongs to the peptidase C40 family.</text>
</comment>
<reference evidence="9" key="1">
    <citation type="journal article" date="2019" name="Int. J. Syst. Evol. Microbiol.">
        <title>The Global Catalogue of Microorganisms (GCM) 10K type strain sequencing project: providing services to taxonomists for standard genome sequencing and annotation.</title>
        <authorList>
            <consortium name="The Broad Institute Genomics Platform"/>
            <consortium name="The Broad Institute Genome Sequencing Center for Infectious Disease"/>
            <person name="Wu L."/>
            <person name="Ma J."/>
        </authorList>
    </citation>
    <scope>NUCLEOTIDE SEQUENCE [LARGE SCALE GENOMIC DNA]</scope>
    <source>
        <strain evidence="9">JCM 17986</strain>
    </source>
</reference>
<accession>A0ABP9GLT4</accession>
<keyword evidence="2" id="KW-0645">Protease</keyword>
<feature type="region of interest" description="Disordered" evidence="5">
    <location>
        <begin position="175"/>
        <end position="215"/>
    </location>
</feature>
<keyword evidence="3" id="KW-0378">Hydrolase</keyword>
<evidence type="ECO:0000256" key="4">
    <source>
        <dbReference type="ARBA" id="ARBA00022807"/>
    </source>
</evidence>
<keyword evidence="4" id="KW-0788">Thiol protease</keyword>
<feature type="domain" description="NlpC/P60" evidence="7">
    <location>
        <begin position="255"/>
        <end position="383"/>
    </location>
</feature>
<evidence type="ECO:0000313" key="8">
    <source>
        <dbReference type="EMBL" id="GAA4947592.1"/>
    </source>
</evidence>
<evidence type="ECO:0000256" key="3">
    <source>
        <dbReference type="ARBA" id="ARBA00022801"/>
    </source>
</evidence>
<feature type="chain" id="PRO_5046101291" evidence="6">
    <location>
        <begin position="18"/>
        <end position="384"/>
    </location>
</feature>
<organism evidence="8 9">
    <name type="scientific">Yinghuangia aomiensis</name>
    <dbReference type="NCBI Taxonomy" id="676205"/>
    <lineage>
        <taxon>Bacteria</taxon>
        <taxon>Bacillati</taxon>
        <taxon>Actinomycetota</taxon>
        <taxon>Actinomycetes</taxon>
        <taxon>Kitasatosporales</taxon>
        <taxon>Streptomycetaceae</taxon>
        <taxon>Yinghuangia</taxon>
    </lineage>
</organism>
<keyword evidence="9" id="KW-1185">Reference proteome</keyword>
<evidence type="ECO:0000256" key="5">
    <source>
        <dbReference type="SAM" id="MobiDB-lite"/>
    </source>
</evidence>
<dbReference type="Gene3D" id="3.90.1720.10">
    <property type="entry name" value="endopeptidase domain like (from Nostoc punctiforme)"/>
    <property type="match status" value="1"/>
</dbReference>
<dbReference type="InterPro" id="IPR051794">
    <property type="entry name" value="PG_Endopeptidase_C40"/>
</dbReference>
<feature type="compositionally biased region" description="Low complexity" evidence="5">
    <location>
        <begin position="188"/>
        <end position="215"/>
    </location>
</feature>
<dbReference type="Pfam" id="PF00877">
    <property type="entry name" value="NLPC_P60"/>
    <property type="match status" value="1"/>
</dbReference>
<feature type="signal peptide" evidence="6">
    <location>
        <begin position="1"/>
        <end position="17"/>
    </location>
</feature>
<dbReference type="Proteomes" id="UP001500466">
    <property type="component" value="Unassembled WGS sequence"/>
</dbReference>
<dbReference type="PROSITE" id="PS51935">
    <property type="entry name" value="NLPC_P60"/>
    <property type="match status" value="1"/>
</dbReference>
<evidence type="ECO:0000256" key="6">
    <source>
        <dbReference type="SAM" id="SignalP"/>
    </source>
</evidence>